<dbReference type="RefSeq" id="XP_002296722.1">
    <property type="nucleotide sequence ID" value="XM_002296686.1"/>
</dbReference>
<evidence type="ECO:0008006" key="4">
    <source>
        <dbReference type="Google" id="ProtNLM"/>
    </source>
</evidence>
<dbReference type="InterPro" id="IPR012677">
    <property type="entry name" value="Nucleotide-bd_a/b_plait_sf"/>
</dbReference>
<feature type="region of interest" description="Disordered" evidence="1">
    <location>
        <begin position="268"/>
        <end position="308"/>
    </location>
</feature>
<dbReference type="SUPFAM" id="SSF54928">
    <property type="entry name" value="RNA-binding domain, RBD"/>
    <property type="match status" value="1"/>
</dbReference>
<feature type="compositionally biased region" description="Gly residues" evidence="1">
    <location>
        <begin position="276"/>
        <end position="287"/>
    </location>
</feature>
<evidence type="ECO:0000313" key="2">
    <source>
        <dbReference type="EMBL" id="EED86923.1"/>
    </source>
</evidence>
<gene>
    <name evidence="2" type="ORF">THAPSDRAFT_25144</name>
</gene>
<dbReference type="OMA" id="SHANTIH"/>
<dbReference type="PaxDb" id="35128-Thaps25144"/>
<name>B8LCM2_THAPS</name>
<dbReference type="GO" id="GO:0003676">
    <property type="term" value="F:nucleic acid binding"/>
    <property type="evidence" value="ECO:0007669"/>
    <property type="project" value="InterPro"/>
</dbReference>
<reference evidence="2 3" key="2">
    <citation type="journal article" date="2008" name="Nature">
        <title>The Phaeodactylum genome reveals the evolutionary history of diatom genomes.</title>
        <authorList>
            <person name="Bowler C."/>
            <person name="Allen A.E."/>
            <person name="Badger J.H."/>
            <person name="Grimwood J."/>
            <person name="Jabbari K."/>
            <person name="Kuo A."/>
            <person name="Maheswari U."/>
            <person name="Martens C."/>
            <person name="Maumus F."/>
            <person name="Otillar R.P."/>
            <person name="Rayko E."/>
            <person name="Salamov A."/>
            <person name="Vandepoele K."/>
            <person name="Beszteri B."/>
            <person name="Gruber A."/>
            <person name="Heijde M."/>
            <person name="Katinka M."/>
            <person name="Mock T."/>
            <person name="Valentin K."/>
            <person name="Verret F."/>
            <person name="Berges J.A."/>
            <person name="Brownlee C."/>
            <person name="Cadoret J.P."/>
            <person name="Chiovitti A."/>
            <person name="Choi C.J."/>
            <person name="Coesel S."/>
            <person name="De Martino A."/>
            <person name="Detter J.C."/>
            <person name="Durkin C."/>
            <person name="Falciatore A."/>
            <person name="Fournet J."/>
            <person name="Haruta M."/>
            <person name="Huysman M.J."/>
            <person name="Jenkins B.D."/>
            <person name="Jiroutova K."/>
            <person name="Jorgensen R.E."/>
            <person name="Joubert Y."/>
            <person name="Kaplan A."/>
            <person name="Kroger N."/>
            <person name="Kroth P.G."/>
            <person name="La Roche J."/>
            <person name="Lindquist E."/>
            <person name="Lommer M."/>
            <person name="Martin-Jezequel V."/>
            <person name="Lopez P.J."/>
            <person name="Lucas S."/>
            <person name="Mangogna M."/>
            <person name="McGinnis K."/>
            <person name="Medlin L.K."/>
            <person name="Montsant A."/>
            <person name="Oudot-Le Secq M.P."/>
            <person name="Napoli C."/>
            <person name="Obornik M."/>
            <person name="Parker M.S."/>
            <person name="Petit J.L."/>
            <person name="Porcel B.M."/>
            <person name="Poulsen N."/>
            <person name="Robison M."/>
            <person name="Rychlewski L."/>
            <person name="Rynearson T.A."/>
            <person name="Schmutz J."/>
            <person name="Shapiro H."/>
            <person name="Siaut M."/>
            <person name="Stanley M."/>
            <person name="Sussman M.R."/>
            <person name="Taylor A.R."/>
            <person name="Vardi A."/>
            <person name="von Dassow P."/>
            <person name="Vyverman W."/>
            <person name="Willis A."/>
            <person name="Wyrwicz L.S."/>
            <person name="Rokhsar D.S."/>
            <person name="Weissenbach J."/>
            <person name="Armbrust E.V."/>
            <person name="Green B.R."/>
            <person name="Van de Peer Y."/>
            <person name="Grigoriev I.V."/>
        </authorList>
    </citation>
    <scope>NUCLEOTIDE SEQUENCE [LARGE SCALE GENOMIC DNA]</scope>
    <source>
        <strain evidence="2 3">CCMP1335</strain>
    </source>
</reference>
<reference evidence="2 3" key="1">
    <citation type="journal article" date="2004" name="Science">
        <title>The genome of the diatom Thalassiosira pseudonana: ecology, evolution, and metabolism.</title>
        <authorList>
            <person name="Armbrust E.V."/>
            <person name="Berges J.A."/>
            <person name="Bowler C."/>
            <person name="Green B.R."/>
            <person name="Martinez D."/>
            <person name="Putnam N.H."/>
            <person name="Zhou S."/>
            <person name="Allen A.E."/>
            <person name="Apt K.E."/>
            <person name="Bechner M."/>
            <person name="Brzezinski M.A."/>
            <person name="Chaal B.K."/>
            <person name="Chiovitti A."/>
            <person name="Davis A.K."/>
            <person name="Demarest M.S."/>
            <person name="Detter J.C."/>
            <person name="Glavina T."/>
            <person name="Goodstein D."/>
            <person name="Hadi M.Z."/>
            <person name="Hellsten U."/>
            <person name="Hildebrand M."/>
            <person name="Jenkins B.D."/>
            <person name="Jurka J."/>
            <person name="Kapitonov V.V."/>
            <person name="Kroger N."/>
            <person name="Lau W.W."/>
            <person name="Lane T.W."/>
            <person name="Larimer F.W."/>
            <person name="Lippmeier J.C."/>
            <person name="Lucas S."/>
            <person name="Medina M."/>
            <person name="Montsant A."/>
            <person name="Obornik M."/>
            <person name="Parker M.S."/>
            <person name="Palenik B."/>
            <person name="Pazour G.J."/>
            <person name="Richardson P.M."/>
            <person name="Rynearson T.A."/>
            <person name="Saito M.A."/>
            <person name="Schwartz D.C."/>
            <person name="Thamatrakoln K."/>
            <person name="Valentin K."/>
            <person name="Vardi A."/>
            <person name="Wilkerson F.P."/>
            <person name="Rokhsar D.S."/>
        </authorList>
    </citation>
    <scope>NUCLEOTIDE SEQUENCE [LARGE SCALE GENOMIC DNA]</scope>
    <source>
        <strain evidence="2 3">CCMP1335</strain>
    </source>
</reference>
<evidence type="ECO:0000313" key="3">
    <source>
        <dbReference type="Proteomes" id="UP000001449"/>
    </source>
</evidence>
<protein>
    <recommendedName>
        <fullName evidence="4">RRM domain-containing protein</fullName>
    </recommendedName>
</protein>
<feature type="region of interest" description="Disordered" evidence="1">
    <location>
        <begin position="47"/>
        <end position="87"/>
    </location>
</feature>
<evidence type="ECO:0000256" key="1">
    <source>
        <dbReference type="SAM" id="MobiDB-lite"/>
    </source>
</evidence>
<dbReference type="InterPro" id="IPR035979">
    <property type="entry name" value="RBD_domain_sf"/>
</dbReference>
<dbReference type="GeneID" id="7450010"/>
<dbReference type="AlphaFoldDB" id="B8LCM2"/>
<dbReference type="Proteomes" id="UP000001449">
    <property type="component" value="Chromosome 16"/>
</dbReference>
<dbReference type="HOGENOM" id="CLU_305784_0_0_1"/>
<proteinExistence type="predicted"/>
<feature type="compositionally biased region" description="Low complexity" evidence="1">
    <location>
        <begin position="112"/>
        <end position="127"/>
    </location>
</feature>
<dbReference type="eggNOG" id="ENOG502SJJI">
    <property type="taxonomic scope" value="Eukaryota"/>
</dbReference>
<sequence>MSRSVASSSLLNRLHALRGGSSCIRNIRGTNTALGNNNNKILQHSRTLAGGGFQGPTSRGMGRDGSGKGPGGPHRTPKGGAGTTGEGGAFAAFRAKRAAALEKDLEVARKNTASAAAGSPSPTAASGAGVGGFGGQPHGGSGSGEQRVHRQSKHPPHRSSPGPEARHRPGRSPHRGGPPKQNFAENVLRPASEGHLGTANNEGGESHPGMITGGKYSSGIPKLTARKRVGHQVHDGEQLVSARPTGQRRSGRASVRGEMTNRVVGDLATEGRMERGQGGGGGGGFGGPPQRRERSSPFQNRQRFLRSDAPNLEYERELAKLNGFLSINHYAYNVDNQDDDGYDSDADLDPVMSPDDPDYMDLDNHEHVRKVGDNYVFDMDAQIVLTPEEEAATSRDSRFRRPMEAPGETNPMENTFEYEWYFRDVSNADNELLIKPSKPKSNAVLPMKPHGPAFEDWLEAAHDHPSQYMTMERINKHPDSKREPRPTFPHDRKLPDESFVDKYKGFLFVSGLVPHMDDATGEVQDFEDVMHQQSISEKVAKMFGVTSVDVSPATPTSAFVGFATKLEAKTAMLSCVSSLAVTHPVKIEKYEGKSDASDAEKAFVEAASGPESILKVTGLPVETTPVELLQSMFPPGTRLDAMFGPLTKEDSIRVSPTTILIHLASADLVSKALKSTNIANNAAVVGKRSAQVLRAKRERVFDGWTGPIRRFGKSKLSSRLFVTGDVPPEELFLSHHNVLHISGLPSTVTLTDLATFFQPFSADRRDIRGSGHIVRCSQGTPTGTAYIGFELPGEIDQVKELYNGKATICGADVTFRPVRDKLLRRGRREGARPERSLEELNDDLNNWERHVDPKDIEELEKLGVEKSILDEIMLTMRHHNRSFAAVDQAMPGERLHEQRRVGQHYQDVVRKYIKTLKECVATKEKPGMLYEAMFAPDQEVDMGVFDYEEERIKALRKKGILLVKAIFSWF</sequence>
<organism evidence="2 3">
    <name type="scientific">Thalassiosira pseudonana</name>
    <name type="common">Marine diatom</name>
    <name type="synonym">Cyclotella nana</name>
    <dbReference type="NCBI Taxonomy" id="35128"/>
    <lineage>
        <taxon>Eukaryota</taxon>
        <taxon>Sar</taxon>
        <taxon>Stramenopiles</taxon>
        <taxon>Ochrophyta</taxon>
        <taxon>Bacillariophyta</taxon>
        <taxon>Coscinodiscophyceae</taxon>
        <taxon>Thalassiosirophycidae</taxon>
        <taxon>Thalassiosirales</taxon>
        <taxon>Thalassiosiraceae</taxon>
        <taxon>Thalassiosira</taxon>
    </lineage>
</organism>
<feature type="region of interest" description="Disordered" evidence="1">
    <location>
        <begin position="112"/>
        <end position="219"/>
    </location>
</feature>
<dbReference type="KEGG" id="tps:THAPSDRAFT_25144"/>
<accession>B8LCM2</accession>
<dbReference type="Gene3D" id="3.30.70.330">
    <property type="match status" value="1"/>
</dbReference>
<dbReference type="InParanoid" id="B8LCM2"/>
<dbReference type="EMBL" id="DS999417">
    <property type="protein sequence ID" value="EED86923.1"/>
    <property type="molecule type" value="Genomic_DNA"/>
</dbReference>
<keyword evidence="3" id="KW-1185">Reference proteome</keyword>
<feature type="compositionally biased region" description="Gly residues" evidence="1">
    <location>
        <begin position="128"/>
        <end position="143"/>
    </location>
</feature>